<reference evidence="12 13" key="1">
    <citation type="submission" date="2019-03" db="EMBL/GenBank/DDBJ databases">
        <title>Genomic Encyclopedia of Type Strains, Phase IV (KMG-IV): sequencing the most valuable type-strain genomes for metagenomic binning, comparative biology and taxonomic classification.</title>
        <authorList>
            <person name="Goeker M."/>
        </authorList>
    </citation>
    <scope>NUCLEOTIDE SEQUENCE [LARGE SCALE GENOMIC DNA]</scope>
    <source>
        <strain evidence="12 13">DSM 21944</strain>
    </source>
</reference>
<dbReference type="InterPro" id="IPR037682">
    <property type="entry name" value="TonB_C"/>
</dbReference>
<dbReference type="InterPro" id="IPR051045">
    <property type="entry name" value="TonB-dependent_transducer"/>
</dbReference>
<keyword evidence="6" id="KW-0812">Transmembrane</keyword>
<evidence type="ECO:0000256" key="2">
    <source>
        <dbReference type="ARBA" id="ARBA00006555"/>
    </source>
</evidence>
<dbReference type="RefSeq" id="WP_123521508.1">
    <property type="nucleotide sequence ID" value="NZ_JBHLWF010000081.1"/>
</dbReference>
<dbReference type="SUPFAM" id="SSF74653">
    <property type="entry name" value="TolA/TonB C-terminal domain"/>
    <property type="match status" value="1"/>
</dbReference>
<keyword evidence="3" id="KW-0813">Transport</keyword>
<evidence type="ECO:0000256" key="5">
    <source>
        <dbReference type="ARBA" id="ARBA00022519"/>
    </source>
</evidence>
<evidence type="ECO:0000256" key="4">
    <source>
        <dbReference type="ARBA" id="ARBA00022475"/>
    </source>
</evidence>
<dbReference type="EMBL" id="SMAF01000021">
    <property type="protein sequence ID" value="TCS94503.1"/>
    <property type="molecule type" value="Genomic_DNA"/>
</dbReference>
<dbReference type="PANTHER" id="PTHR33446">
    <property type="entry name" value="PROTEIN TONB-RELATED"/>
    <property type="match status" value="1"/>
</dbReference>
<keyword evidence="4" id="KW-1003">Cell membrane</keyword>
<accession>A0A4S3KZ55</accession>
<dbReference type="Proteomes" id="UP000294599">
    <property type="component" value="Unassembled WGS sequence"/>
</dbReference>
<feature type="domain" description="TonB C-terminal" evidence="11">
    <location>
        <begin position="294"/>
        <end position="390"/>
    </location>
</feature>
<keyword evidence="5" id="KW-0997">Cell inner membrane</keyword>
<evidence type="ECO:0000313" key="12">
    <source>
        <dbReference type="EMBL" id="TCS94503.1"/>
    </source>
</evidence>
<feature type="region of interest" description="Disordered" evidence="10">
    <location>
        <begin position="385"/>
        <end position="408"/>
    </location>
</feature>
<keyword evidence="9" id="KW-0472">Membrane</keyword>
<dbReference type="OrthoDB" id="5956010at2"/>
<comment type="subcellular location">
    <subcellularLocation>
        <location evidence="1">Cell inner membrane</location>
        <topology evidence="1">Single-pass membrane protein</topology>
        <orientation evidence="1">Periplasmic side</orientation>
    </subcellularLocation>
</comment>
<dbReference type="NCBIfam" id="TIGR01352">
    <property type="entry name" value="tonB_Cterm"/>
    <property type="match status" value="1"/>
</dbReference>
<dbReference type="GO" id="GO:0015031">
    <property type="term" value="P:protein transport"/>
    <property type="evidence" value="ECO:0007669"/>
    <property type="project" value="UniProtKB-KW"/>
</dbReference>
<evidence type="ECO:0000256" key="9">
    <source>
        <dbReference type="ARBA" id="ARBA00023136"/>
    </source>
</evidence>
<dbReference type="GO" id="GO:0098797">
    <property type="term" value="C:plasma membrane protein complex"/>
    <property type="evidence" value="ECO:0007669"/>
    <property type="project" value="TreeGrafter"/>
</dbReference>
<evidence type="ECO:0000256" key="8">
    <source>
        <dbReference type="ARBA" id="ARBA00022989"/>
    </source>
</evidence>
<name>A0A4S3KZ55_9GAMM</name>
<protein>
    <submittedName>
        <fullName evidence="12">TonB family protein</fullName>
    </submittedName>
</protein>
<proteinExistence type="inferred from homology"/>
<keyword evidence="8" id="KW-1133">Transmembrane helix</keyword>
<evidence type="ECO:0000313" key="13">
    <source>
        <dbReference type="Proteomes" id="UP000294599"/>
    </source>
</evidence>
<dbReference type="GO" id="GO:0031992">
    <property type="term" value="F:energy transducer activity"/>
    <property type="evidence" value="ECO:0007669"/>
    <property type="project" value="TreeGrafter"/>
</dbReference>
<keyword evidence="13" id="KW-1185">Reference proteome</keyword>
<dbReference type="PROSITE" id="PS52015">
    <property type="entry name" value="TONB_CTD"/>
    <property type="match status" value="1"/>
</dbReference>
<evidence type="ECO:0000259" key="11">
    <source>
        <dbReference type="PROSITE" id="PS52015"/>
    </source>
</evidence>
<dbReference type="Pfam" id="PF03544">
    <property type="entry name" value="TonB_C"/>
    <property type="match status" value="1"/>
</dbReference>
<evidence type="ECO:0000256" key="10">
    <source>
        <dbReference type="SAM" id="MobiDB-lite"/>
    </source>
</evidence>
<sequence length="408" mass="44281">MGLVRNGWLAAGLMWVAQAAAMDCRPADIADCVGLPPAGVDFLDVDVMNVPRMLTYDRAGRRALEQTLQARYRNDGDIAAGIDLGILAAQNGRDPEARFERVAAEAAHDPVLSRRLAWARGHACMAAGDATCALAHWYDAASTVDRHPDWIPLAYALGLWDAGQQDQAIAWYSTAVRSDVRLGRADTAARIGGETRVGTVARDLFPAWAARHAVQRTTLTAEADIDREGRISRLVVPDDALDARLLREVRRVVPAWRFDPVLDASGNAVTLATHMQIEVRMGADDGRGAPVEIQYAGMGPVVERSALPYPPQAVSRRQQGEVSLRVRVTPEGKAEDIEILQSSGHSLLDSGAKAAVAEWTFKPDRINGQPVPSTVTVPISYRMATRQQPSAASAPVDLLNPRTRQRSR</sequence>
<gene>
    <name evidence="12" type="ORF">EDC25_12122</name>
</gene>
<organism evidence="12 13">
    <name type="scientific">Pseudofulvimonas gallinarii</name>
    <dbReference type="NCBI Taxonomy" id="634155"/>
    <lineage>
        <taxon>Bacteria</taxon>
        <taxon>Pseudomonadati</taxon>
        <taxon>Pseudomonadota</taxon>
        <taxon>Gammaproteobacteria</taxon>
        <taxon>Lysobacterales</taxon>
        <taxon>Rhodanobacteraceae</taxon>
        <taxon>Pseudofulvimonas</taxon>
    </lineage>
</organism>
<dbReference type="PANTHER" id="PTHR33446:SF2">
    <property type="entry name" value="PROTEIN TONB"/>
    <property type="match status" value="1"/>
</dbReference>
<dbReference type="GO" id="GO:0055085">
    <property type="term" value="P:transmembrane transport"/>
    <property type="evidence" value="ECO:0007669"/>
    <property type="project" value="InterPro"/>
</dbReference>
<keyword evidence="7" id="KW-0653">Protein transport</keyword>
<evidence type="ECO:0000256" key="1">
    <source>
        <dbReference type="ARBA" id="ARBA00004383"/>
    </source>
</evidence>
<evidence type="ECO:0000256" key="6">
    <source>
        <dbReference type="ARBA" id="ARBA00022692"/>
    </source>
</evidence>
<dbReference type="Gene3D" id="3.30.1150.10">
    <property type="match status" value="1"/>
</dbReference>
<dbReference type="InterPro" id="IPR006260">
    <property type="entry name" value="TonB/TolA_C"/>
</dbReference>
<comment type="similarity">
    <text evidence="2">Belongs to the TonB family.</text>
</comment>
<comment type="caution">
    <text evidence="12">The sequence shown here is derived from an EMBL/GenBank/DDBJ whole genome shotgun (WGS) entry which is preliminary data.</text>
</comment>
<evidence type="ECO:0000256" key="3">
    <source>
        <dbReference type="ARBA" id="ARBA00022448"/>
    </source>
</evidence>
<evidence type="ECO:0000256" key="7">
    <source>
        <dbReference type="ARBA" id="ARBA00022927"/>
    </source>
</evidence>
<dbReference type="AlphaFoldDB" id="A0A4S3KZ55"/>